<keyword evidence="3 6" id="KW-1133">Transmembrane helix</keyword>
<dbReference type="PANTHER" id="PTHR15549">
    <property type="entry name" value="PAIRED IMMUNOGLOBULIN-LIKE TYPE 2 RECEPTOR"/>
    <property type="match status" value="1"/>
</dbReference>
<dbReference type="Proteomes" id="UP000799767">
    <property type="component" value="Unassembled WGS sequence"/>
</dbReference>
<proteinExistence type="predicted"/>
<reference evidence="7" key="1">
    <citation type="journal article" date="2020" name="Stud. Mycol.">
        <title>101 Dothideomycetes genomes: a test case for predicting lifestyles and emergence of pathogens.</title>
        <authorList>
            <person name="Haridas S."/>
            <person name="Albert R."/>
            <person name="Binder M."/>
            <person name="Bloem J."/>
            <person name="Labutti K."/>
            <person name="Salamov A."/>
            <person name="Andreopoulos B."/>
            <person name="Baker S."/>
            <person name="Barry K."/>
            <person name="Bills G."/>
            <person name="Bluhm B."/>
            <person name="Cannon C."/>
            <person name="Castanera R."/>
            <person name="Culley D."/>
            <person name="Daum C."/>
            <person name="Ezra D."/>
            <person name="Gonzalez J."/>
            <person name="Henrissat B."/>
            <person name="Kuo A."/>
            <person name="Liang C."/>
            <person name="Lipzen A."/>
            <person name="Lutzoni F."/>
            <person name="Magnuson J."/>
            <person name="Mondo S."/>
            <person name="Nolan M."/>
            <person name="Ohm R."/>
            <person name="Pangilinan J."/>
            <person name="Park H.-J."/>
            <person name="Ramirez L."/>
            <person name="Alfaro M."/>
            <person name="Sun H."/>
            <person name="Tritt A."/>
            <person name="Yoshinaga Y."/>
            <person name="Zwiers L.-H."/>
            <person name="Turgeon B."/>
            <person name="Goodwin S."/>
            <person name="Spatafora J."/>
            <person name="Crous P."/>
            <person name="Grigoriev I."/>
        </authorList>
    </citation>
    <scope>NUCLEOTIDE SEQUENCE</scope>
    <source>
        <strain evidence="7">CBS 113389</strain>
    </source>
</reference>
<organism evidence="7 8">
    <name type="scientific">Neohortaea acidophila</name>
    <dbReference type="NCBI Taxonomy" id="245834"/>
    <lineage>
        <taxon>Eukaryota</taxon>
        <taxon>Fungi</taxon>
        <taxon>Dikarya</taxon>
        <taxon>Ascomycota</taxon>
        <taxon>Pezizomycotina</taxon>
        <taxon>Dothideomycetes</taxon>
        <taxon>Dothideomycetidae</taxon>
        <taxon>Mycosphaerellales</taxon>
        <taxon>Teratosphaeriaceae</taxon>
        <taxon>Neohortaea</taxon>
    </lineage>
</organism>
<dbReference type="OrthoDB" id="5352000at2759"/>
<evidence type="ECO:0000256" key="1">
    <source>
        <dbReference type="ARBA" id="ARBA00004167"/>
    </source>
</evidence>
<feature type="compositionally biased region" description="Polar residues" evidence="5">
    <location>
        <begin position="679"/>
        <end position="689"/>
    </location>
</feature>
<dbReference type="InterPro" id="IPR051694">
    <property type="entry name" value="Immunoregulatory_rcpt-like"/>
</dbReference>
<feature type="region of interest" description="Disordered" evidence="5">
    <location>
        <begin position="330"/>
        <end position="371"/>
    </location>
</feature>
<feature type="compositionally biased region" description="Polar residues" evidence="5">
    <location>
        <begin position="864"/>
        <end position="876"/>
    </location>
</feature>
<dbReference type="GO" id="GO:0016020">
    <property type="term" value="C:membrane"/>
    <property type="evidence" value="ECO:0007669"/>
    <property type="project" value="UniProtKB-SubCell"/>
</dbReference>
<feature type="region of interest" description="Disordered" evidence="5">
    <location>
        <begin position="466"/>
        <end position="489"/>
    </location>
</feature>
<evidence type="ECO:0000256" key="4">
    <source>
        <dbReference type="ARBA" id="ARBA00023136"/>
    </source>
</evidence>
<dbReference type="SUPFAM" id="SSF117281">
    <property type="entry name" value="Kelch motif"/>
    <property type="match status" value="1"/>
</dbReference>
<dbReference type="GO" id="GO:0071944">
    <property type="term" value="C:cell periphery"/>
    <property type="evidence" value="ECO:0007669"/>
    <property type="project" value="UniProtKB-ARBA"/>
</dbReference>
<protein>
    <submittedName>
        <fullName evidence="7">Uncharacterized protein</fullName>
    </submittedName>
</protein>
<feature type="transmembrane region" description="Helical" evidence="6">
    <location>
        <begin position="379"/>
        <end position="401"/>
    </location>
</feature>
<sequence length="893" mass="95292">MSIPLPPVELEGHCSTIVDNTLYVLSPTAFQSLPLQKHAQWAEETAGVGVTGPACVTIFPNGTDSQAQLWVIGGTSSNSSYEGVQVYSFANKSWQSIDSPVPVMQGRVNHTAAYLQDSQSIVVYAGAQQNAPTVLSSETFVIPTQPPYTIQAYTSNAPTANMPILQPWDTGSVVMVGGSVLNTQISLFSPQGGWQFLSATLETPLNPGARGILVDGSDGSKVLEVYDANVSPNYVAQVVLLGAGGAAAYTGEKVGNGTASRKRQQGLTLSNWPAYNSQNAPSAIRTDFSVAQGSSGLAVLAGGNSQQPVAIFNQDQNSWVDASKFFDSHTQQPLKPSTTSSLHSTKPTSLPTATSSPSTTSTAAPSGSGLSQHDRTLRLLGIILGVLCGIAVIFIIILLLLRWRRQKKRRAEGWVDEKNDQHMSFQDRGTSFMKETGEGAAGVANAPWRQSRNGSRNSLVDRFNKRLSNKRTPSGHMPKSSFDSTSNLVDNRQASDAVELADIEKPPLARKMTPRMERSDRPPTVQYGPNLTPEDARDTPTRANRNRSSGWSKYFATTVPSGPNGLSHIPSAYKKNAANVTPIKQHPPSDGSTYSVDRIASQHSRIPSSTLAPALVDFSKSIDGNPVSHVNMGSPSFSNSHDDFAQRGSRTDGQEGLIVDPGRRRDSQSESVSSYNQSALSSARTSEYLSESGAMPWNPTDPSTFKDHVNSRPPSNVLDDAERRVPSRSGADFPFWHGSGNNSYRPPRSSRSTTTKDGFLAAPNTPAAAPPAPVAGASDDADRHITVWPKYIPSADYSKPAEQAAAAAQAEAEELVGARSAWPVPPTSANRPALAPAPLQPRANVSVFPNVAAQPGSYARGHQPQLSQSQKPTPNSDLGWLNLGLGNGSQNRL</sequence>
<gene>
    <name evidence="7" type="ORF">BDY17DRAFT_308197</name>
</gene>
<evidence type="ECO:0000256" key="2">
    <source>
        <dbReference type="ARBA" id="ARBA00022692"/>
    </source>
</evidence>
<feature type="compositionally biased region" description="Basic and acidic residues" evidence="5">
    <location>
        <begin position="640"/>
        <end position="653"/>
    </location>
</feature>
<dbReference type="PANTHER" id="PTHR15549:SF30">
    <property type="entry name" value="MID2 DOMAIN-CONTAINING PROTEIN"/>
    <property type="match status" value="1"/>
</dbReference>
<feature type="region of interest" description="Disordered" evidence="5">
    <location>
        <begin position="627"/>
        <end position="779"/>
    </location>
</feature>
<evidence type="ECO:0000256" key="5">
    <source>
        <dbReference type="SAM" id="MobiDB-lite"/>
    </source>
</evidence>
<dbReference type="Gene3D" id="2.120.10.80">
    <property type="entry name" value="Kelch-type beta propeller"/>
    <property type="match status" value="1"/>
</dbReference>
<evidence type="ECO:0000313" key="7">
    <source>
        <dbReference type="EMBL" id="KAF2486823.1"/>
    </source>
</evidence>
<keyword evidence="4 6" id="KW-0472">Membrane</keyword>
<feature type="compositionally biased region" description="Low complexity" evidence="5">
    <location>
        <begin position="669"/>
        <end position="678"/>
    </location>
</feature>
<feature type="region of interest" description="Disordered" evidence="5">
    <location>
        <begin position="854"/>
        <end position="893"/>
    </location>
</feature>
<evidence type="ECO:0000256" key="6">
    <source>
        <dbReference type="SAM" id="Phobius"/>
    </source>
</evidence>
<dbReference type="GeneID" id="54476182"/>
<accession>A0A6A6Q5A9</accession>
<comment type="subcellular location">
    <subcellularLocation>
        <location evidence="1">Membrane</location>
        <topology evidence="1">Single-pass membrane protein</topology>
    </subcellularLocation>
</comment>
<dbReference type="RefSeq" id="XP_033593392.1">
    <property type="nucleotide sequence ID" value="XM_033735180.1"/>
</dbReference>
<dbReference type="InterPro" id="IPR015915">
    <property type="entry name" value="Kelch-typ_b-propeller"/>
</dbReference>
<dbReference type="EMBL" id="MU001632">
    <property type="protein sequence ID" value="KAF2486823.1"/>
    <property type="molecule type" value="Genomic_DNA"/>
</dbReference>
<dbReference type="AlphaFoldDB" id="A0A6A6Q5A9"/>
<name>A0A6A6Q5A9_9PEZI</name>
<evidence type="ECO:0000256" key="3">
    <source>
        <dbReference type="ARBA" id="ARBA00022989"/>
    </source>
</evidence>
<feature type="compositionally biased region" description="Low complexity" evidence="5">
    <location>
        <begin position="745"/>
        <end position="767"/>
    </location>
</feature>
<feature type="compositionally biased region" description="Polar residues" evidence="5">
    <location>
        <begin position="330"/>
        <end position="343"/>
    </location>
</feature>
<evidence type="ECO:0000313" key="8">
    <source>
        <dbReference type="Proteomes" id="UP000799767"/>
    </source>
</evidence>
<feature type="region of interest" description="Disordered" evidence="5">
    <location>
        <begin position="511"/>
        <end position="556"/>
    </location>
</feature>
<keyword evidence="2 6" id="KW-0812">Transmembrane</keyword>
<feature type="compositionally biased region" description="Low complexity" evidence="5">
    <location>
        <begin position="344"/>
        <end position="371"/>
    </location>
</feature>
<feature type="compositionally biased region" description="Polar residues" evidence="5">
    <location>
        <begin position="541"/>
        <end position="551"/>
    </location>
</feature>
<keyword evidence="8" id="KW-1185">Reference proteome</keyword>